<dbReference type="EMBL" id="SUMC01000018">
    <property type="protein sequence ID" value="TKA09876.1"/>
    <property type="molecule type" value="Genomic_DNA"/>
</dbReference>
<dbReference type="InterPro" id="IPR036505">
    <property type="entry name" value="Amidase/PGRP_sf"/>
</dbReference>
<evidence type="ECO:0000313" key="4">
    <source>
        <dbReference type="EMBL" id="TKA09876.1"/>
    </source>
</evidence>
<organism evidence="4 5">
    <name type="scientific">Actinacidiphila oryziradicis</name>
    <dbReference type="NCBI Taxonomy" id="2571141"/>
    <lineage>
        <taxon>Bacteria</taxon>
        <taxon>Bacillati</taxon>
        <taxon>Actinomycetota</taxon>
        <taxon>Actinomycetes</taxon>
        <taxon>Kitasatosporales</taxon>
        <taxon>Streptomycetaceae</taxon>
        <taxon>Actinacidiphila</taxon>
    </lineage>
</organism>
<dbReference type="InterPro" id="IPR015510">
    <property type="entry name" value="PGRP"/>
</dbReference>
<keyword evidence="5" id="KW-1185">Reference proteome</keyword>
<dbReference type="GO" id="GO:0009253">
    <property type="term" value="P:peptidoglycan catabolic process"/>
    <property type="evidence" value="ECO:0007669"/>
    <property type="project" value="InterPro"/>
</dbReference>
<evidence type="ECO:0000259" key="3">
    <source>
        <dbReference type="SMART" id="SM00701"/>
    </source>
</evidence>
<dbReference type="PROSITE" id="PS51318">
    <property type="entry name" value="TAT"/>
    <property type="match status" value="1"/>
</dbReference>
<feature type="domain" description="Peptidoglycan recognition protein family" evidence="3">
    <location>
        <begin position="41"/>
        <end position="195"/>
    </location>
</feature>
<dbReference type="GO" id="GO:0008745">
    <property type="term" value="F:N-acetylmuramoyl-L-alanine amidase activity"/>
    <property type="evidence" value="ECO:0007669"/>
    <property type="project" value="InterPro"/>
</dbReference>
<dbReference type="CDD" id="cd06583">
    <property type="entry name" value="PGRP"/>
    <property type="match status" value="1"/>
</dbReference>
<dbReference type="PANTHER" id="PTHR11022:SF41">
    <property type="entry name" value="PEPTIDOGLYCAN-RECOGNITION PROTEIN LC-RELATED"/>
    <property type="match status" value="1"/>
</dbReference>
<evidence type="ECO:0000313" key="5">
    <source>
        <dbReference type="Proteomes" id="UP000305778"/>
    </source>
</evidence>
<comment type="caution">
    <text evidence="4">The sequence shown here is derived from an EMBL/GenBank/DDBJ whole genome shotgun (WGS) entry which is preliminary data.</text>
</comment>
<comment type="similarity">
    <text evidence="1">Belongs to the N-acetylmuramoyl-L-alanine amidase 2 family.</text>
</comment>
<dbReference type="SUPFAM" id="SSF55846">
    <property type="entry name" value="N-acetylmuramoyl-L-alanine amidase-like"/>
    <property type="match status" value="1"/>
</dbReference>
<evidence type="ECO:0000259" key="2">
    <source>
        <dbReference type="SMART" id="SM00644"/>
    </source>
</evidence>
<dbReference type="InterPro" id="IPR002502">
    <property type="entry name" value="Amidase_domain"/>
</dbReference>
<dbReference type="PANTHER" id="PTHR11022">
    <property type="entry name" value="PEPTIDOGLYCAN RECOGNITION PROTEIN"/>
    <property type="match status" value="1"/>
</dbReference>
<dbReference type="OrthoDB" id="514320at2"/>
<reference evidence="4 5" key="1">
    <citation type="submission" date="2019-04" db="EMBL/GenBank/DDBJ databases">
        <title>Streptomyces oryziradicis sp. nov., a novel actinomycete isolated from rhizosphere soil of rice (Oryza sativa L.).</title>
        <authorList>
            <person name="Li C."/>
        </authorList>
    </citation>
    <scope>NUCLEOTIDE SEQUENCE [LARGE SCALE GENOMIC DNA]</scope>
    <source>
        <strain evidence="4 5">NEAU-C40</strain>
    </source>
</reference>
<accession>A0A4U0SJW4</accession>
<feature type="domain" description="N-acetylmuramoyl-L-alanine amidase" evidence="2">
    <location>
        <begin position="51"/>
        <end position="201"/>
    </location>
</feature>
<name>A0A4U0SJW4_9ACTN</name>
<evidence type="ECO:0000256" key="1">
    <source>
        <dbReference type="ARBA" id="ARBA00007553"/>
    </source>
</evidence>
<gene>
    <name evidence="4" type="ORF">FCI23_19550</name>
</gene>
<dbReference type="AlphaFoldDB" id="A0A4U0SJW4"/>
<dbReference type="Pfam" id="PF01510">
    <property type="entry name" value="Amidase_2"/>
    <property type="match status" value="1"/>
</dbReference>
<dbReference type="Gene3D" id="3.40.80.10">
    <property type="entry name" value="Peptidoglycan recognition protein-like"/>
    <property type="match status" value="1"/>
</dbReference>
<dbReference type="SMART" id="SM00644">
    <property type="entry name" value="Ami_2"/>
    <property type="match status" value="1"/>
</dbReference>
<dbReference type="InterPro" id="IPR006311">
    <property type="entry name" value="TAT_signal"/>
</dbReference>
<dbReference type="RefSeq" id="WP_136725210.1">
    <property type="nucleotide sequence ID" value="NZ_SUMC01000018.1"/>
</dbReference>
<proteinExistence type="inferred from homology"/>
<dbReference type="Proteomes" id="UP000305778">
    <property type="component" value="Unassembled WGS sequence"/>
</dbReference>
<protein>
    <submittedName>
        <fullName evidence="4">N-acetylmuramoyl-L-alanine amidase</fullName>
    </submittedName>
</protein>
<sequence>MDDTPMRNVSRRIVLGSALALGASGAGLVRPAYAAPGETGPEIAACADWGAREPKGEVQMLEWRPEKIIVHHTATANTDDYSLDRAYTLARAMQKNQMDVRGWLDTGQHFTISRGAYVMEGRHESLTALRRGSRMVEGAHCSGQNSVAIGIENEGTYVEEEPPVEQYAALVGLCVHICRQYEVAAQEIYGHRDFNTTQCPGDQLYALLPRLRRDVADRVGGGPGLGRPLG</sequence>
<dbReference type="SMART" id="SM00701">
    <property type="entry name" value="PGRP"/>
    <property type="match status" value="1"/>
</dbReference>
<dbReference type="InterPro" id="IPR006619">
    <property type="entry name" value="PGRP_domain_met/bac"/>
</dbReference>
<dbReference type="GO" id="GO:0008270">
    <property type="term" value="F:zinc ion binding"/>
    <property type="evidence" value="ECO:0007669"/>
    <property type="project" value="InterPro"/>
</dbReference>